<dbReference type="AlphaFoldDB" id="A0A8J5LAR1"/>
<dbReference type="Pfam" id="PF26410">
    <property type="entry name" value="GH5_mannosidase"/>
    <property type="match status" value="2"/>
</dbReference>
<protein>
    <recommendedName>
        <fullName evidence="3">mannan endo-1,4-beta-mannosidase</fullName>
        <ecNumber evidence="3">3.2.1.78</ecNumber>
    </recommendedName>
</protein>
<organism evidence="8 9">
    <name type="scientific">Zingiber officinale</name>
    <name type="common">Ginger</name>
    <name type="synonym">Amomum zingiber</name>
    <dbReference type="NCBI Taxonomy" id="94328"/>
    <lineage>
        <taxon>Eukaryota</taxon>
        <taxon>Viridiplantae</taxon>
        <taxon>Streptophyta</taxon>
        <taxon>Embryophyta</taxon>
        <taxon>Tracheophyta</taxon>
        <taxon>Spermatophyta</taxon>
        <taxon>Magnoliopsida</taxon>
        <taxon>Liliopsida</taxon>
        <taxon>Zingiberales</taxon>
        <taxon>Zingiberaceae</taxon>
        <taxon>Zingiber</taxon>
    </lineage>
</organism>
<dbReference type="InterPro" id="IPR001547">
    <property type="entry name" value="Glyco_hydro_5"/>
</dbReference>
<name>A0A8J5LAR1_ZINOF</name>
<feature type="region of interest" description="Disordered" evidence="6">
    <location>
        <begin position="1"/>
        <end position="21"/>
    </location>
</feature>
<dbReference type="InterPro" id="IPR045053">
    <property type="entry name" value="MAN-like"/>
</dbReference>
<evidence type="ECO:0000313" key="9">
    <source>
        <dbReference type="Proteomes" id="UP000734854"/>
    </source>
</evidence>
<evidence type="ECO:0000256" key="2">
    <source>
        <dbReference type="ARBA" id="ARBA00005641"/>
    </source>
</evidence>
<evidence type="ECO:0000259" key="7">
    <source>
        <dbReference type="Pfam" id="PF26410"/>
    </source>
</evidence>
<proteinExistence type="inferred from homology"/>
<evidence type="ECO:0000256" key="5">
    <source>
        <dbReference type="ARBA" id="ARBA00023295"/>
    </source>
</evidence>
<dbReference type="PANTHER" id="PTHR31451:SF45">
    <property type="entry name" value="MANNAN ENDO-1,4-BETA-MANNOSIDASE 2"/>
    <property type="match status" value="1"/>
</dbReference>
<dbReference type="Proteomes" id="UP000734854">
    <property type="component" value="Unassembled WGS sequence"/>
</dbReference>
<dbReference type="EMBL" id="JACMSC010000005">
    <property type="protein sequence ID" value="KAG6521082.1"/>
    <property type="molecule type" value="Genomic_DNA"/>
</dbReference>
<evidence type="ECO:0000256" key="4">
    <source>
        <dbReference type="ARBA" id="ARBA00022801"/>
    </source>
</evidence>
<feature type="domain" description="Glycoside hydrolase family 5" evidence="7">
    <location>
        <begin position="278"/>
        <end position="430"/>
    </location>
</feature>
<sequence>MNSSWSRWNGKPSTSGAKPSGKRLRPRIGLLRLAIGFALCILVTCLTVNALKLQPDQKSTQSFVVRNGVRFMVDGRVFYVNGWNSFWLMDQAVEEGGRGRVTEIFRAAASLGLTVCRTYAFHDGDRHALQVSLGIFDETVFEALDWVVVEAQRHGIRLLLSLVNNWRRHGGKTQYVKWAWEEGFGLSASNDSFFFDPSIRSYFKIYLKVYAEFSCNDINEEESPERNRVQRGPNDLCVGVDERAPVCLGRVRRHTSSMFLHLDRLVCLKIYVFGLEEAQEWIEEMAEHVKAIDKKHLLTVGLEGFYGPTSSAEKKGVNPEKWYADVGSDFLRNSKIPAIDFASVHIYPDKWLLQANISEKTSHTYKWMTSHIEDGEKELAKPILFSEFGLSNKNKDFDISDRVTFYKSILDTVYYSAAMDGAGAGALIWQLHILDQMENYNDNFSIVPGESQAIDGLLKEQSCRLMALSHGKNLARTASAIC</sequence>
<keyword evidence="4" id="KW-0378">Hydrolase</keyword>
<dbReference type="InterPro" id="IPR017853">
    <property type="entry name" value="GH"/>
</dbReference>
<dbReference type="SUPFAM" id="SSF51445">
    <property type="entry name" value="(Trans)glycosidases"/>
    <property type="match status" value="1"/>
</dbReference>
<feature type="domain" description="Glycoside hydrolase family 5" evidence="7">
    <location>
        <begin position="61"/>
        <end position="181"/>
    </location>
</feature>
<evidence type="ECO:0000313" key="8">
    <source>
        <dbReference type="EMBL" id="KAG6521082.1"/>
    </source>
</evidence>
<comment type="similarity">
    <text evidence="2">Belongs to the glycosyl hydrolase 5 (cellulase A) family.</text>
</comment>
<comment type="caution">
    <text evidence="8">The sequence shown here is derived from an EMBL/GenBank/DDBJ whole genome shotgun (WGS) entry which is preliminary data.</text>
</comment>
<keyword evidence="5" id="KW-0326">Glycosidase</keyword>
<evidence type="ECO:0000256" key="1">
    <source>
        <dbReference type="ARBA" id="ARBA00001678"/>
    </source>
</evidence>
<comment type="catalytic activity">
    <reaction evidence="1">
        <text>Random hydrolysis of (1-&gt;4)-beta-D-mannosidic linkages in mannans, galactomannans and glucomannans.</text>
        <dbReference type="EC" id="3.2.1.78"/>
    </reaction>
</comment>
<gene>
    <name evidence="8" type="ORF">ZIOFF_018148</name>
</gene>
<dbReference type="EC" id="3.2.1.78" evidence="3"/>
<feature type="compositionally biased region" description="Polar residues" evidence="6">
    <location>
        <begin position="1"/>
        <end position="17"/>
    </location>
</feature>
<reference evidence="8 9" key="1">
    <citation type="submission" date="2020-08" db="EMBL/GenBank/DDBJ databases">
        <title>Plant Genome Project.</title>
        <authorList>
            <person name="Zhang R.-G."/>
        </authorList>
    </citation>
    <scope>NUCLEOTIDE SEQUENCE [LARGE SCALE GENOMIC DNA]</scope>
    <source>
        <tissue evidence="8">Rhizome</tissue>
    </source>
</reference>
<evidence type="ECO:0000256" key="3">
    <source>
        <dbReference type="ARBA" id="ARBA00012706"/>
    </source>
</evidence>
<dbReference type="GO" id="GO:0016985">
    <property type="term" value="F:mannan endo-1,4-beta-mannosidase activity"/>
    <property type="evidence" value="ECO:0007669"/>
    <property type="project" value="UniProtKB-EC"/>
</dbReference>
<accession>A0A8J5LAR1</accession>
<dbReference type="Gene3D" id="3.20.20.80">
    <property type="entry name" value="Glycosidases"/>
    <property type="match status" value="2"/>
</dbReference>
<evidence type="ECO:0000256" key="6">
    <source>
        <dbReference type="SAM" id="MobiDB-lite"/>
    </source>
</evidence>
<dbReference type="PANTHER" id="PTHR31451">
    <property type="match status" value="1"/>
</dbReference>
<keyword evidence="9" id="KW-1185">Reference proteome</keyword>